<gene>
    <name evidence="1" type="ORF">BpHYR1_019524</name>
</gene>
<organism evidence="1 2">
    <name type="scientific">Brachionus plicatilis</name>
    <name type="common">Marine rotifer</name>
    <name type="synonym">Brachionus muelleri</name>
    <dbReference type="NCBI Taxonomy" id="10195"/>
    <lineage>
        <taxon>Eukaryota</taxon>
        <taxon>Metazoa</taxon>
        <taxon>Spiralia</taxon>
        <taxon>Gnathifera</taxon>
        <taxon>Rotifera</taxon>
        <taxon>Eurotatoria</taxon>
        <taxon>Monogononta</taxon>
        <taxon>Pseudotrocha</taxon>
        <taxon>Ploima</taxon>
        <taxon>Brachionidae</taxon>
        <taxon>Brachionus</taxon>
    </lineage>
</organism>
<dbReference type="AlphaFoldDB" id="A0A3M7PTZ4"/>
<evidence type="ECO:0000313" key="1">
    <source>
        <dbReference type="EMBL" id="RNA02606.1"/>
    </source>
</evidence>
<evidence type="ECO:0000313" key="2">
    <source>
        <dbReference type="Proteomes" id="UP000276133"/>
    </source>
</evidence>
<proteinExistence type="predicted"/>
<reference evidence="1 2" key="1">
    <citation type="journal article" date="2018" name="Sci. Rep.">
        <title>Genomic signatures of local adaptation to the degree of environmental predictability in rotifers.</title>
        <authorList>
            <person name="Franch-Gras L."/>
            <person name="Hahn C."/>
            <person name="Garcia-Roger E.M."/>
            <person name="Carmona M.J."/>
            <person name="Serra M."/>
            <person name="Gomez A."/>
        </authorList>
    </citation>
    <scope>NUCLEOTIDE SEQUENCE [LARGE SCALE GENOMIC DNA]</scope>
    <source>
        <strain evidence="1">HYR1</strain>
    </source>
</reference>
<keyword evidence="2" id="KW-1185">Reference proteome</keyword>
<accession>A0A3M7PTZ4</accession>
<protein>
    <submittedName>
        <fullName evidence="1">Uncharacterized protein</fullName>
    </submittedName>
</protein>
<comment type="caution">
    <text evidence="1">The sequence shown here is derived from an EMBL/GenBank/DDBJ whole genome shotgun (WGS) entry which is preliminary data.</text>
</comment>
<dbReference type="EMBL" id="REGN01008818">
    <property type="protein sequence ID" value="RNA02606.1"/>
    <property type="molecule type" value="Genomic_DNA"/>
</dbReference>
<name>A0A3M7PTZ4_BRAPC</name>
<dbReference type="Proteomes" id="UP000276133">
    <property type="component" value="Unassembled WGS sequence"/>
</dbReference>
<sequence length="142" mass="16959">MCHIGKVAPGSSERLYFILKELLYHYHKEDPENLSFKYKIHFLILKFFLFSWCKIQLSIYKTANNYKISAKYITLQYVHQKRNFVQISLKMIDFLSKFFDQSFTILLNTCDLNSRNSSRIITIRKKGYIQYVAKIFIFSSIA</sequence>